<evidence type="ECO:0000313" key="2">
    <source>
        <dbReference type="Proteomes" id="UP000265520"/>
    </source>
</evidence>
<reference evidence="1 2" key="1">
    <citation type="journal article" date="2018" name="Front. Plant Sci.">
        <title>Red Clover (Trifolium pratense) and Zigzag Clover (T. medium) - A Picture of Genomic Similarities and Differences.</title>
        <authorList>
            <person name="Dluhosova J."/>
            <person name="Istvanek J."/>
            <person name="Nedelnik J."/>
            <person name="Repkova J."/>
        </authorList>
    </citation>
    <scope>NUCLEOTIDE SEQUENCE [LARGE SCALE GENOMIC DNA]</scope>
    <source>
        <strain evidence="2">cv. 10/8</strain>
        <tissue evidence="1">Leaf</tissue>
    </source>
</reference>
<organism evidence="1 2">
    <name type="scientific">Trifolium medium</name>
    <dbReference type="NCBI Taxonomy" id="97028"/>
    <lineage>
        <taxon>Eukaryota</taxon>
        <taxon>Viridiplantae</taxon>
        <taxon>Streptophyta</taxon>
        <taxon>Embryophyta</taxon>
        <taxon>Tracheophyta</taxon>
        <taxon>Spermatophyta</taxon>
        <taxon>Magnoliopsida</taxon>
        <taxon>eudicotyledons</taxon>
        <taxon>Gunneridae</taxon>
        <taxon>Pentapetalae</taxon>
        <taxon>rosids</taxon>
        <taxon>fabids</taxon>
        <taxon>Fabales</taxon>
        <taxon>Fabaceae</taxon>
        <taxon>Papilionoideae</taxon>
        <taxon>50 kb inversion clade</taxon>
        <taxon>NPAAA clade</taxon>
        <taxon>Hologalegina</taxon>
        <taxon>IRL clade</taxon>
        <taxon>Trifolieae</taxon>
        <taxon>Trifolium</taxon>
    </lineage>
</organism>
<sequence length="58" mass="6244">MLVYSRSDLQSVDDIEALLMVQEVQFEKFKQELATPAVSANIAHAGASSSSTNSVEAE</sequence>
<comment type="caution">
    <text evidence="1">The sequence shown here is derived from an EMBL/GenBank/DDBJ whole genome shotgun (WGS) entry which is preliminary data.</text>
</comment>
<proteinExistence type="predicted"/>
<feature type="non-terminal residue" evidence="1">
    <location>
        <position position="58"/>
    </location>
</feature>
<dbReference type="AlphaFoldDB" id="A0A392SBW6"/>
<protein>
    <submittedName>
        <fullName evidence="1">Retrovirus-related pol polyprotein from transposon TNT 1-94</fullName>
    </submittedName>
</protein>
<dbReference type="EMBL" id="LXQA010350422">
    <property type="protein sequence ID" value="MCI45917.1"/>
    <property type="molecule type" value="Genomic_DNA"/>
</dbReference>
<name>A0A392SBW6_9FABA</name>
<accession>A0A392SBW6</accession>
<keyword evidence="2" id="KW-1185">Reference proteome</keyword>
<dbReference type="Proteomes" id="UP000265520">
    <property type="component" value="Unassembled WGS sequence"/>
</dbReference>
<evidence type="ECO:0000313" key="1">
    <source>
        <dbReference type="EMBL" id="MCI45917.1"/>
    </source>
</evidence>